<sequence length="122" mass="11973">MAEHTPKYFPADRLPRTTSATVTGGQVLVVSGNDTVAPIAAPNEAWLGVAAHDAASGAQVVVYTTGVHQVPASGAIAAGKPVIGAAGGAVAAFTNGTDEPEEIIGTALSAAASSLVVIKLGR</sequence>
<evidence type="ECO:0000313" key="1">
    <source>
        <dbReference type="EMBL" id="MDN4521362.1"/>
    </source>
</evidence>
<evidence type="ECO:0000313" key="2">
    <source>
        <dbReference type="Proteomes" id="UP001172687"/>
    </source>
</evidence>
<name>A0ABT8HKT7_MYCAO</name>
<keyword evidence="2" id="KW-1185">Reference proteome</keyword>
<dbReference type="InterPro" id="IPR011231">
    <property type="entry name" value="Phage_VT1-Sakai_H0018"/>
</dbReference>
<dbReference type="Proteomes" id="UP001172687">
    <property type="component" value="Unassembled WGS sequence"/>
</dbReference>
<organism evidence="1 2">
    <name type="scientific">Mycolicibacterium austroafricanum</name>
    <name type="common">Mycobacterium austroafricanum</name>
    <dbReference type="NCBI Taxonomy" id="39687"/>
    <lineage>
        <taxon>Bacteria</taxon>
        <taxon>Bacillati</taxon>
        <taxon>Actinomycetota</taxon>
        <taxon>Actinomycetes</taxon>
        <taxon>Mycobacteriales</taxon>
        <taxon>Mycobacteriaceae</taxon>
        <taxon>Mycolicibacterium</taxon>
    </lineage>
</organism>
<comment type="caution">
    <text evidence="1">The sequence shown here is derived from an EMBL/GenBank/DDBJ whole genome shotgun (WGS) entry which is preliminary data.</text>
</comment>
<dbReference type="EMBL" id="JAUHTC010000091">
    <property type="protein sequence ID" value="MDN4521362.1"/>
    <property type="molecule type" value="Genomic_DNA"/>
</dbReference>
<dbReference type="RefSeq" id="WP_301161758.1">
    <property type="nucleotide sequence ID" value="NZ_JAUHTC010000091.1"/>
</dbReference>
<reference evidence="1" key="1">
    <citation type="submission" date="2023-07" db="EMBL/GenBank/DDBJ databases">
        <title>Degradation of tert-butanol by M. austroafricanum TBA100.</title>
        <authorList>
            <person name="Helbich S."/>
            <person name="Vainshtein Y."/>
        </authorList>
    </citation>
    <scope>NUCLEOTIDE SEQUENCE</scope>
    <source>
        <strain evidence="1">TBA100</strain>
    </source>
</reference>
<protein>
    <submittedName>
        <fullName evidence="1">DUF2190 family protein</fullName>
    </submittedName>
</protein>
<gene>
    <name evidence="1" type="ORF">QYF68_26590</name>
</gene>
<accession>A0ABT8HKT7</accession>
<dbReference type="Pfam" id="PF09956">
    <property type="entry name" value="Phage_cement_2"/>
    <property type="match status" value="1"/>
</dbReference>
<proteinExistence type="predicted"/>